<keyword evidence="1" id="KW-0812">Transmembrane</keyword>
<keyword evidence="1" id="KW-1133">Transmembrane helix</keyword>
<dbReference type="InterPro" id="IPR050879">
    <property type="entry name" value="Acyltransferase_3"/>
</dbReference>
<keyword evidence="3" id="KW-0808">Transferase</keyword>
<feature type="transmembrane region" description="Helical" evidence="1">
    <location>
        <begin position="50"/>
        <end position="71"/>
    </location>
</feature>
<feature type="transmembrane region" description="Helical" evidence="1">
    <location>
        <begin position="149"/>
        <end position="170"/>
    </location>
</feature>
<keyword evidence="3" id="KW-0012">Acyltransferase</keyword>
<dbReference type="GO" id="GO:0000271">
    <property type="term" value="P:polysaccharide biosynthetic process"/>
    <property type="evidence" value="ECO:0007669"/>
    <property type="project" value="TreeGrafter"/>
</dbReference>
<dbReference type="AlphaFoldDB" id="A0A059FYI1"/>
<comment type="caution">
    <text evidence="3">The sequence shown here is derived from an EMBL/GenBank/DDBJ whole genome shotgun (WGS) entry which is preliminary data.</text>
</comment>
<keyword evidence="4" id="KW-1185">Reference proteome</keyword>
<sequence length="352" mass="37709">MAPQDVQSFKMMPPLANRFDFIRLMLAAGVFVYHGVAIGTAVPFGGAELALAQLADISIQGFFIVSGVLVAGSLDRASGLDDYAGKRIRRLYPAYAAVILVPALISLLLTWDIGGVASYLGANLVFLNFLSPSLPGLFEDNRFTAVNGALWTLKIEVLFYLVLPLILFVLNRMKALWWVGIIALYLGGELWAHFVPQLGPELYGAELGRQLPGQMAFFAMGIALWKASPGIQSRWRAMALCGTALLGATFLHPALEPLRAFALAGVIGAVAWAPGPKLNVARFGDVSYGLYITHFPILQALAAAGLATSLGLAGFFALATALTLAASLALWHLVEKPALRPSSHYRRVAAET</sequence>
<evidence type="ECO:0000313" key="3">
    <source>
        <dbReference type="EMBL" id="KCZ95768.1"/>
    </source>
</evidence>
<organism evidence="3 4">
    <name type="scientific">Hyphomonas hirschiana VP5</name>
    <dbReference type="NCBI Taxonomy" id="1280951"/>
    <lineage>
        <taxon>Bacteria</taxon>
        <taxon>Pseudomonadati</taxon>
        <taxon>Pseudomonadota</taxon>
        <taxon>Alphaproteobacteria</taxon>
        <taxon>Hyphomonadales</taxon>
        <taxon>Hyphomonadaceae</taxon>
        <taxon>Hyphomonas</taxon>
    </lineage>
</organism>
<name>A0A059FYI1_9PROT</name>
<dbReference type="Pfam" id="PF01757">
    <property type="entry name" value="Acyl_transf_3"/>
    <property type="match status" value="1"/>
</dbReference>
<feature type="transmembrane region" description="Helical" evidence="1">
    <location>
        <begin position="207"/>
        <end position="225"/>
    </location>
</feature>
<feature type="transmembrane region" description="Helical" evidence="1">
    <location>
        <begin position="288"/>
        <end position="307"/>
    </location>
</feature>
<evidence type="ECO:0000256" key="1">
    <source>
        <dbReference type="SAM" id="Phobius"/>
    </source>
</evidence>
<feature type="transmembrane region" description="Helical" evidence="1">
    <location>
        <begin position="21"/>
        <end position="44"/>
    </location>
</feature>
<feature type="transmembrane region" description="Helical" evidence="1">
    <location>
        <begin position="92"/>
        <end position="111"/>
    </location>
</feature>
<dbReference type="PATRIC" id="fig|1280951.3.peg.673"/>
<dbReference type="EMBL" id="ARYI01000002">
    <property type="protein sequence ID" value="KCZ95768.1"/>
    <property type="molecule type" value="Genomic_DNA"/>
</dbReference>
<accession>A0A059FYI1</accession>
<dbReference type="GO" id="GO:0016020">
    <property type="term" value="C:membrane"/>
    <property type="evidence" value="ECO:0007669"/>
    <property type="project" value="TreeGrafter"/>
</dbReference>
<dbReference type="InterPro" id="IPR002656">
    <property type="entry name" value="Acyl_transf_3_dom"/>
</dbReference>
<evidence type="ECO:0000259" key="2">
    <source>
        <dbReference type="Pfam" id="PF01757"/>
    </source>
</evidence>
<feature type="domain" description="Acyltransferase 3" evidence="2">
    <location>
        <begin position="19"/>
        <end position="331"/>
    </location>
</feature>
<dbReference type="PANTHER" id="PTHR23028">
    <property type="entry name" value="ACETYLTRANSFERASE"/>
    <property type="match status" value="1"/>
</dbReference>
<dbReference type="PANTHER" id="PTHR23028:SF53">
    <property type="entry name" value="ACYL_TRANSF_3 DOMAIN-CONTAINING PROTEIN"/>
    <property type="match status" value="1"/>
</dbReference>
<keyword evidence="1" id="KW-0472">Membrane</keyword>
<dbReference type="Proteomes" id="UP000025061">
    <property type="component" value="Unassembled WGS sequence"/>
</dbReference>
<protein>
    <submittedName>
        <fullName evidence="3">Acyltransferase family protein</fullName>
    </submittedName>
</protein>
<gene>
    <name evidence="3" type="ORF">HHI_03317</name>
</gene>
<feature type="transmembrane region" description="Helical" evidence="1">
    <location>
        <begin position="175"/>
        <end position="195"/>
    </location>
</feature>
<evidence type="ECO:0000313" key="4">
    <source>
        <dbReference type="Proteomes" id="UP000025061"/>
    </source>
</evidence>
<proteinExistence type="predicted"/>
<reference evidence="3 4" key="1">
    <citation type="submission" date="2013-04" db="EMBL/GenBank/DDBJ databases">
        <title>Hyphomonas hirschiana VP5 Genome Sequencing.</title>
        <authorList>
            <person name="Lai Q."/>
            <person name="Shao Z."/>
        </authorList>
    </citation>
    <scope>NUCLEOTIDE SEQUENCE [LARGE SCALE GENOMIC DNA]</scope>
    <source>
        <strain evidence="3 4">VP5</strain>
    </source>
</reference>
<dbReference type="GO" id="GO:0016747">
    <property type="term" value="F:acyltransferase activity, transferring groups other than amino-acyl groups"/>
    <property type="evidence" value="ECO:0007669"/>
    <property type="project" value="InterPro"/>
</dbReference>
<feature type="transmembrane region" description="Helical" evidence="1">
    <location>
        <begin position="313"/>
        <end position="334"/>
    </location>
</feature>